<dbReference type="Proteomes" id="UP000054321">
    <property type="component" value="Unassembled WGS sequence"/>
</dbReference>
<dbReference type="HOGENOM" id="CLU_1586983_0_0_1"/>
<keyword evidence="2" id="KW-1185">Reference proteome</keyword>
<reference evidence="2" key="2">
    <citation type="submission" date="2015-01" db="EMBL/GenBank/DDBJ databases">
        <title>Evolutionary Origins and Diversification of the Mycorrhizal Mutualists.</title>
        <authorList>
            <consortium name="DOE Joint Genome Institute"/>
            <consortium name="Mycorrhizal Genomics Consortium"/>
            <person name="Kohler A."/>
            <person name="Kuo A."/>
            <person name="Nagy L.G."/>
            <person name="Floudas D."/>
            <person name="Copeland A."/>
            <person name="Barry K.W."/>
            <person name="Cichocki N."/>
            <person name="Veneault-Fourrey C."/>
            <person name="LaButti K."/>
            <person name="Lindquist E.A."/>
            <person name="Lipzen A."/>
            <person name="Lundell T."/>
            <person name="Morin E."/>
            <person name="Murat C."/>
            <person name="Riley R."/>
            <person name="Ohm R."/>
            <person name="Sun H."/>
            <person name="Tunlid A."/>
            <person name="Henrissat B."/>
            <person name="Grigoriev I.V."/>
            <person name="Hibbett D.S."/>
            <person name="Martin F."/>
        </authorList>
    </citation>
    <scope>NUCLEOTIDE SEQUENCE [LARGE SCALE GENOMIC DNA]</scope>
    <source>
        <strain evidence="2">Zn</strain>
    </source>
</reference>
<name>A0A0C3H7N7_OIDMZ</name>
<dbReference type="AlphaFoldDB" id="A0A0C3H7N7"/>
<reference evidence="1 2" key="1">
    <citation type="submission" date="2014-04" db="EMBL/GenBank/DDBJ databases">
        <authorList>
            <consortium name="DOE Joint Genome Institute"/>
            <person name="Kuo A."/>
            <person name="Martino E."/>
            <person name="Perotto S."/>
            <person name="Kohler A."/>
            <person name="Nagy L.G."/>
            <person name="Floudas D."/>
            <person name="Copeland A."/>
            <person name="Barry K.W."/>
            <person name="Cichocki N."/>
            <person name="Veneault-Fourrey C."/>
            <person name="LaButti K."/>
            <person name="Lindquist E.A."/>
            <person name="Lipzen A."/>
            <person name="Lundell T."/>
            <person name="Morin E."/>
            <person name="Murat C."/>
            <person name="Sun H."/>
            <person name="Tunlid A."/>
            <person name="Henrissat B."/>
            <person name="Grigoriev I.V."/>
            <person name="Hibbett D.S."/>
            <person name="Martin F."/>
            <person name="Nordberg H.P."/>
            <person name="Cantor M.N."/>
            <person name="Hua S.X."/>
        </authorList>
    </citation>
    <scope>NUCLEOTIDE SEQUENCE [LARGE SCALE GENOMIC DNA]</scope>
    <source>
        <strain evidence="1 2">Zn</strain>
    </source>
</reference>
<sequence length="168" mass="18080">MPPILNAIPHPLPHAQLRPGLLARLSYPHVPVPPARKSSSCILLQHHCEYDDPGPSVWIWISGCWAGVGGPIGSGGDYVQMRISSGLQRAGHTLLASGTAGGRRQRRGQLRWNSLARISREMRGDLSVRAGHRWLDLSAGTACSRMAQSNDSELIGGAIPVSRGRTRG</sequence>
<evidence type="ECO:0000313" key="2">
    <source>
        <dbReference type="Proteomes" id="UP000054321"/>
    </source>
</evidence>
<organism evidence="1 2">
    <name type="scientific">Oidiodendron maius (strain Zn)</name>
    <dbReference type="NCBI Taxonomy" id="913774"/>
    <lineage>
        <taxon>Eukaryota</taxon>
        <taxon>Fungi</taxon>
        <taxon>Dikarya</taxon>
        <taxon>Ascomycota</taxon>
        <taxon>Pezizomycotina</taxon>
        <taxon>Leotiomycetes</taxon>
        <taxon>Leotiomycetes incertae sedis</taxon>
        <taxon>Myxotrichaceae</taxon>
        <taxon>Oidiodendron</taxon>
    </lineage>
</organism>
<dbReference type="InParanoid" id="A0A0C3H7N7"/>
<gene>
    <name evidence="1" type="ORF">OIDMADRAFT_178260</name>
</gene>
<accession>A0A0C3H7N7</accession>
<evidence type="ECO:0000313" key="1">
    <source>
        <dbReference type="EMBL" id="KIN04206.1"/>
    </source>
</evidence>
<protein>
    <submittedName>
        <fullName evidence="1">Uncharacterized protein</fullName>
    </submittedName>
</protein>
<dbReference type="EMBL" id="KN832873">
    <property type="protein sequence ID" value="KIN04206.1"/>
    <property type="molecule type" value="Genomic_DNA"/>
</dbReference>
<proteinExistence type="predicted"/>